<accession>A0A0F3Q4Q3</accession>
<sequence length="152" mass="16630">MLIAHCSLLIAHCSLLIAHCSLLIAHCSLLIAHCSLLIAHCSLLIAHCSLLIAHCSLLIAHCSLLIAHCSLLIAHCSLLRYSLSFSVEHGPSVVSARNGDFFSFLVNARATHVTMHNAGINQAFYSLYPSLPYAITARELRYTAWWAITLLL</sequence>
<organism evidence="1 2">
    <name type="scientific">Anaplasma phagocytophilum str. CRT53-1</name>
    <dbReference type="NCBI Taxonomy" id="1359157"/>
    <lineage>
        <taxon>Bacteria</taxon>
        <taxon>Pseudomonadati</taxon>
        <taxon>Pseudomonadota</taxon>
        <taxon>Alphaproteobacteria</taxon>
        <taxon>Rickettsiales</taxon>
        <taxon>Anaplasmataceae</taxon>
        <taxon>Anaplasma</taxon>
        <taxon>phagocytophilum group</taxon>
    </lineage>
</organism>
<evidence type="ECO:0000313" key="2">
    <source>
        <dbReference type="Proteomes" id="UP000033722"/>
    </source>
</evidence>
<protein>
    <submittedName>
        <fullName evidence="1">Uncharacterized protein</fullName>
    </submittedName>
</protein>
<reference evidence="1 2" key="1">
    <citation type="submission" date="2015-01" db="EMBL/GenBank/DDBJ databases">
        <title>Genome Sequencing of Rickettsiales.</title>
        <authorList>
            <person name="Daugherty S.C."/>
            <person name="Su Q."/>
            <person name="Abolude K."/>
            <person name="Beier-Sexton M."/>
            <person name="Carlyon J.A."/>
            <person name="Carter R."/>
            <person name="Day N.P."/>
            <person name="Dumler S.J."/>
            <person name="Dyachenko V."/>
            <person name="Godinez A."/>
            <person name="Kurtti T.J."/>
            <person name="Lichay M."/>
            <person name="Mullins K.E."/>
            <person name="Ott S."/>
            <person name="Pappas-Brown V."/>
            <person name="Paris D.H."/>
            <person name="Patel P."/>
            <person name="Richards A.L."/>
            <person name="Sadzewicz L."/>
            <person name="Sears K."/>
            <person name="Seidman D."/>
            <person name="Sengamalay N."/>
            <person name="Stenos J."/>
            <person name="Tallon L.J."/>
            <person name="Vincent G."/>
            <person name="Fraser C.M."/>
            <person name="Munderloh U."/>
            <person name="Dunning-Hotopp J.C."/>
        </authorList>
    </citation>
    <scope>NUCLEOTIDE SEQUENCE [LARGE SCALE GENOMIC DNA]</scope>
    <source>
        <strain evidence="1 2">CRT53-1</strain>
    </source>
</reference>
<proteinExistence type="predicted"/>
<dbReference type="Proteomes" id="UP000033722">
    <property type="component" value="Unassembled WGS sequence"/>
</dbReference>
<dbReference type="PATRIC" id="fig|1359157.3.peg.1814"/>
<comment type="caution">
    <text evidence="1">The sequence shown here is derived from an EMBL/GenBank/DDBJ whole genome shotgun (WGS) entry which is preliminary data.</text>
</comment>
<gene>
    <name evidence="1" type="ORF">APHCRT_0343</name>
</gene>
<name>A0A0F3Q4Q3_ANAPH</name>
<evidence type="ECO:0000313" key="1">
    <source>
        <dbReference type="EMBL" id="KJV87503.1"/>
    </source>
</evidence>
<dbReference type="AlphaFoldDB" id="A0A0F3Q4Q3"/>
<dbReference type="EMBL" id="LAOD01000008">
    <property type="protein sequence ID" value="KJV87503.1"/>
    <property type="molecule type" value="Genomic_DNA"/>
</dbReference>